<reference evidence="2 3" key="1">
    <citation type="submission" date="2016-04" db="EMBL/GenBank/DDBJ databases">
        <title>ATOL: Assembling a taxonomically balanced genome-scale reconstruction of the evolutionary history of the Enterobacteriaceae.</title>
        <authorList>
            <person name="Plunkett G.III."/>
            <person name="Neeno-Eckwall E.C."/>
            <person name="Glasner J.D."/>
            <person name="Perna N.T."/>
        </authorList>
    </citation>
    <scope>NUCLEOTIDE SEQUENCE [LARGE SCALE GENOMIC DNA]</scope>
    <source>
        <strain evidence="2 3">ATCC 51605</strain>
    </source>
</reference>
<organism evidence="2 3">
    <name type="scientific">Buttiauxella brennerae ATCC 51605</name>
    <dbReference type="NCBI Taxonomy" id="1354251"/>
    <lineage>
        <taxon>Bacteria</taxon>
        <taxon>Pseudomonadati</taxon>
        <taxon>Pseudomonadota</taxon>
        <taxon>Gammaproteobacteria</taxon>
        <taxon>Enterobacterales</taxon>
        <taxon>Enterobacteriaceae</taxon>
        <taxon>Buttiauxella</taxon>
    </lineage>
</organism>
<proteinExistence type="predicted"/>
<dbReference type="Gene3D" id="1.10.260.40">
    <property type="entry name" value="lambda repressor-like DNA-binding domains"/>
    <property type="match status" value="1"/>
</dbReference>
<keyword evidence="3" id="KW-1185">Reference proteome</keyword>
<dbReference type="PATRIC" id="fig|1354251.4.peg.3770"/>
<dbReference type="Pfam" id="PF01381">
    <property type="entry name" value="HTH_3"/>
    <property type="match status" value="1"/>
</dbReference>
<dbReference type="AlphaFoldDB" id="A0A1B7IHW8"/>
<dbReference type="InterPro" id="IPR010982">
    <property type="entry name" value="Lambda_DNA-bd_dom_sf"/>
</dbReference>
<dbReference type="PANTHER" id="PTHR40455">
    <property type="entry name" value="ANTITOXIN HIGA"/>
    <property type="match status" value="1"/>
</dbReference>
<evidence type="ECO:0000259" key="1">
    <source>
        <dbReference type="PROSITE" id="PS50943"/>
    </source>
</evidence>
<dbReference type="OrthoDB" id="5771335at2"/>
<evidence type="ECO:0000313" key="2">
    <source>
        <dbReference type="EMBL" id="OAT29017.1"/>
    </source>
</evidence>
<name>A0A1B7IHW8_9ENTR</name>
<dbReference type="RefSeq" id="WP_064561318.1">
    <property type="nucleotide sequence ID" value="NZ_LXER01000032.1"/>
</dbReference>
<dbReference type="PANTHER" id="PTHR40455:SF1">
    <property type="entry name" value="ANTITOXIN HIGA"/>
    <property type="match status" value="1"/>
</dbReference>
<protein>
    <submittedName>
        <fullName evidence="2">Putative cytoplasmic protein</fullName>
    </submittedName>
</protein>
<dbReference type="GO" id="GO:0001046">
    <property type="term" value="F:core promoter sequence-specific DNA binding"/>
    <property type="evidence" value="ECO:0007669"/>
    <property type="project" value="TreeGrafter"/>
</dbReference>
<gene>
    <name evidence="2" type="ORF">M975_3664</name>
</gene>
<dbReference type="SUPFAM" id="SSF47413">
    <property type="entry name" value="lambda repressor-like DNA-binding domains"/>
    <property type="match status" value="1"/>
</dbReference>
<dbReference type="CDD" id="cd00093">
    <property type="entry name" value="HTH_XRE"/>
    <property type="match status" value="1"/>
</dbReference>
<evidence type="ECO:0000313" key="3">
    <source>
        <dbReference type="Proteomes" id="UP000078410"/>
    </source>
</evidence>
<dbReference type="EMBL" id="LXER01000032">
    <property type="protein sequence ID" value="OAT29017.1"/>
    <property type="molecule type" value="Genomic_DNA"/>
</dbReference>
<sequence length="136" mass="15194">MIADALKAAEALKTAVPFLAGNTGEKEYLEALELVEYLLVNEPTNPLLDLVSLKISEYENQLPEVIAFREQMNALPSGIAVLRTLMDQYQLNQSDFQQEIGSKSMVSRVLSGERQLTIEHIRKLSLRFGISPALFV</sequence>
<dbReference type="SMART" id="SM00530">
    <property type="entry name" value="HTH_XRE"/>
    <property type="match status" value="1"/>
</dbReference>
<feature type="domain" description="HTH cro/C1-type" evidence="1">
    <location>
        <begin position="82"/>
        <end position="135"/>
    </location>
</feature>
<accession>A0A1B7IHW8</accession>
<dbReference type="GO" id="GO:0006355">
    <property type="term" value="P:regulation of DNA-templated transcription"/>
    <property type="evidence" value="ECO:0007669"/>
    <property type="project" value="InterPro"/>
</dbReference>
<dbReference type="PROSITE" id="PS50943">
    <property type="entry name" value="HTH_CROC1"/>
    <property type="match status" value="1"/>
</dbReference>
<comment type="caution">
    <text evidence="2">The sequence shown here is derived from an EMBL/GenBank/DDBJ whole genome shotgun (WGS) entry which is preliminary data.</text>
</comment>
<dbReference type="InterPro" id="IPR039060">
    <property type="entry name" value="Antitox_HigA"/>
</dbReference>
<dbReference type="Proteomes" id="UP000078410">
    <property type="component" value="Unassembled WGS sequence"/>
</dbReference>
<dbReference type="InterPro" id="IPR001387">
    <property type="entry name" value="Cro/C1-type_HTH"/>
</dbReference>